<evidence type="ECO:0000313" key="2">
    <source>
        <dbReference type="Proteomes" id="UP000254633"/>
    </source>
</evidence>
<reference evidence="1 2" key="1">
    <citation type="submission" date="2018-06" db="EMBL/GenBank/DDBJ databases">
        <authorList>
            <consortium name="Pathogen Informatics"/>
            <person name="Doyle S."/>
        </authorList>
    </citation>
    <scope>NUCLEOTIDE SEQUENCE [LARGE SCALE GENOMIC DNA]</scope>
    <source>
        <strain evidence="1 2">NCTC10060</strain>
    </source>
</reference>
<evidence type="ECO:0000313" key="1">
    <source>
        <dbReference type="EMBL" id="SUG53005.1"/>
    </source>
</evidence>
<protein>
    <submittedName>
        <fullName evidence="1">Uncharacterized protein</fullName>
    </submittedName>
</protein>
<accession>A0A379TTL2</accession>
<dbReference type="EMBL" id="UGXH01000001">
    <property type="protein sequence ID" value="SUG53005.1"/>
    <property type="molecule type" value="Genomic_DNA"/>
</dbReference>
<organism evidence="1 2">
    <name type="scientific">Salmonella diarizonae</name>
    <dbReference type="NCBI Taxonomy" id="59204"/>
    <lineage>
        <taxon>Bacteria</taxon>
        <taxon>Pseudomonadati</taxon>
        <taxon>Pseudomonadota</taxon>
        <taxon>Gammaproteobacteria</taxon>
        <taxon>Enterobacterales</taxon>
        <taxon>Enterobacteriaceae</taxon>
        <taxon>Salmonella</taxon>
    </lineage>
</organism>
<dbReference type="AlphaFoldDB" id="A0A379TTL2"/>
<dbReference type="Proteomes" id="UP000254633">
    <property type="component" value="Unassembled WGS sequence"/>
</dbReference>
<dbReference type="RefSeq" id="WP_136058633.1">
    <property type="nucleotide sequence ID" value="NZ_DACWWF010000017.1"/>
</dbReference>
<sequence length="83" mass="9581">MNENILKVNKGNYSYTITFVKSNVSAMLHVVKYVKTRGKHTSGKTKRELVFDKILSMEQALVLDEGFLRERIQKFLNGSDNEE</sequence>
<gene>
    <name evidence="1" type="ORF">NCTC10060_00032</name>
</gene>
<name>A0A379TTL2_SALDZ</name>
<proteinExistence type="predicted"/>